<feature type="non-terminal residue" evidence="2">
    <location>
        <position position="98"/>
    </location>
</feature>
<accession>A0ABN8QT59</accession>
<feature type="compositionally biased region" description="Basic and acidic residues" evidence="1">
    <location>
        <begin position="73"/>
        <end position="83"/>
    </location>
</feature>
<feature type="region of interest" description="Disordered" evidence="1">
    <location>
        <begin position="32"/>
        <end position="84"/>
    </location>
</feature>
<protein>
    <submittedName>
        <fullName evidence="2">Uncharacterized protein</fullName>
    </submittedName>
</protein>
<dbReference type="EMBL" id="CALNXI010001461">
    <property type="protein sequence ID" value="CAH3169734.1"/>
    <property type="molecule type" value="Genomic_DNA"/>
</dbReference>
<gene>
    <name evidence="2" type="ORF">PEVE_00006986</name>
</gene>
<reference evidence="2 3" key="1">
    <citation type="submission" date="2022-05" db="EMBL/GenBank/DDBJ databases">
        <authorList>
            <consortium name="Genoscope - CEA"/>
            <person name="William W."/>
        </authorList>
    </citation>
    <scope>NUCLEOTIDE SEQUENCE [LARGE SCALE GENOMIC DNA]</scope>
</reference>
<organism evidence="2 3">
    <name type="scientific">Porites evermanni</name>
    <dbReference type="NCBI Taxonomy" id="104178"/>
    <lineage>
        <taxon>Eukaryota</taxon>
        <taxon>Metazoa</taxon>
        <taxon>Cnidaria</taxon>
        <taxon>Anthozoa</taxon>
        <taxon>Hexacorallia</taxon>
        <taxon>Scleractinia</taxon>
        <taxon>Fungiina</taxon>
        <taxon>Poritidae</taxon>
        <taxon>Porites</taxon>
    </lineage>
</organism>
<evidence type="ECO:0000313" key="3">
    <source>
        <dbReference type="Proteomes" id="UP001159427"/>
    </source>
</evidence>
<evidence type="ECO:0000313" key="2">
    <source>
        <dbReference type="EMBL" id="CAH3169734.1"/>
    </source>
</evidence>
<dbReference type="Proteomes" id="UP001159427">
    <property type="component" value="Unassembled WGS sequence"/>
</dbReference>
<name>A0ABN8QT59_9CNID</name>
<keyword evidence="3" id="KW-1185">Reference proteome</keyword>
<proteinExistence type="predicted"/>
<comment type="caution">
    <text evidence="2">The sequence shown here is derived from an EMBL/GenBank/DDBJ whole genome shotgun (WGS) entry which is preliminary data.</text>
</comment>
<feature type="compositionally biased region" description="Low complexity" evidence="1">
    <location>
        <begin position="32"/>
        <end position="49"/>
    </location>
</feature>
<sequence>MQVKTPVKTLLFGDELQAHLTAIQALNQISHTAVSHNSGSSSSSKPSWSQKQDKPFSGKGQYQPKWKQKRWKKKEEPSKKINEDFIITSKVNSMQVND</sequence>
<evidence type="ECO:0000256" key="1">
    <source>
        <dbReference type="SAM" id="MobiDB-lite"/>
    </source>
</evidence>